<accession>A0A4Y2P8B9</accession>
<comment type="caution">
    <text evidence="1">The sequence shown here is derived from an EMBL/GenBank/DDBJ whole genome shotgun (WGS) entry which is preliminary data.</text>
</comment>
<dbReference type="Proteomes" id="UP000499080">
    <property type="component" value="Unassembled WGS sequence"/>
</dbReference>
<evidence type="ECO:0000313" key="1">
    <source>
        <dbReference type="EMBL" id="GBN46650.1"/>
    </source>
</evidence>
<gene>
    <name evidence="1" type="ORF">AVEN_220978_1</name>
</gene>
<proteinExistence type="predicted"/>
<sequence>SVKTSNSSEAGIEPEFVELEGKRNNPYTGWDYTRWDKWFIKSFPTSILGDLFPKRFAPKCFRGLVVRTLSVR</sequence>
<reference evidence="1 2" key="1">
    <citation type="journal article" date="2019" name="Sci. Rep.">
        <title>Orb-weaving spider Araneus ventricosus genome elucidates the spidroin gene catalogue.</title>
        <authorList>
            <person name="Kono N."/>
            <person name="Nakamura H."/>
            <person name="Ohtoshi R."/>
            <person name="Moran D.A.P."/>
            <person name="Shinohara A."/>
            <person name="Yoshida Y."/>
            <person name="Fujiwara M."/>
            <person name="Mori M."/>
            <person name="Tomita M."/>
            <person name="Arakawa K."/>
        </authorList>
    </citation>
    <scope>NUCLEOTIDE SEQUENCE [LARGE SCALE GENOMIC DNA]</scope>
</reference>
<keyword evidence="2" id="KW-1185">Reference proteome</keyword>
<name>A0A4Y2P8B9_ARAVE</name>
<feature type="non-terminal residue" evidence="1">
    <location>
        <position position="1"/>
    </location>
</feature>
<organism evidence="1 2">
    <name type="scientific">Araneus ventricosus</name>
    <name type="common">Orbweaver spider</name>
    <name type="synonym">Epeira ventricosa</name>
    <dbReference type="NCBI Taxonomy" id="182803"/>
    <lineage>
        <taxon>Eukaryota</taxon>
        <taxon>Metazoa</taxon>
        <taxon>Ecdysozoa</taxon>
        <taxon>Arthropoda</taxon>
        <taxon>Chelicerata</taxon>
        <taxon>Arachnida</taxon>
        <taxon>Araneae</taxon>
        <taxon>Araneomorphae</taxon>
        <taxon>Entelegynae</taxon>
        <taxon>Araneoidea</taxon>
        <taxon>Araneidae</taxon>
        <taxon>Araneus</taxon>
    </lineage>
</organism>
<evidence type="ECO:0000313" key="2">
    <source>
        <dbReference type="Proteomes" id="UP000499080"/>
    </source>
</evidence>
<dbReference type="AlphaFoldDB" id="A0A4Y2P8B9"/>
<protein>
    <submittedName>
        <fullName evidence="1">Uncharacterized protein</fullName>
    </submittedName>
</protein>
<dbReference type="EMBL" id="BGPR01213258">
    <property type="protein sequence ID" value="GBN46650.1"/>
    <property type="molecule type" value="Genomic_DNA"/>
</dbReference>